<evidence type="ECO:0000256" key="7">
    <source>
        <dbReference type="HAMAP-Rule" id="MF_00476"/>
    </source>
</evidence>
<dbReference type="InterPro" id="IPR045865">
    <property type="entry name" value="ACT-like_dom_sf"/>
</dbReference>
<evidence type="ECO:0000256" key="1">
    <source>
        <dbReference type="ARBA" id="ARBA00008478"/>
    </source>
</evidence>
<evidence type="ECO:0000256" key="6">
    <source>
        <dbReference type="ARBA" id="ARBA00023163"/>
    </source>
</evidence>
<reference evidence="10 11" key="1">
    <citation type="submission" date="2014-12" db="EMBL/GenBank/DDBJ databases">
        <title>Draft genome sequence of Cohnella kolymensis strain B-2846.</title>
        <authorList>
            <person name="Karlyshev A.V."/>
            <person name="Kudryashova E.B."/>
        </authorList>
    </citation>
    <scope>NUCLEOTIDE SEQUENCE [LARGE SCALE GENOMIC DNA]</scope>
    <source>
        <strain evidence="10 11">VKM B-2846</strain>
    </source>
</reference>
<evidence type="ECO:0000259" key="9">
    <source>
        <dbReference type="Pfam" id="PF08753"/>
    </source>
</evidence>
<feature type="domain" description="Ribbon-helix-helix protein CopG" evidence="8">
    <location>
        <begin position="10"/>
        <end position="46"/>
    </location>
</feature>
<dbReference type="InterPro" id="IPR014864">
    <property type="entry name" value="TF_NikR_Ni-bd_C"/>
</dbReference>
<evidence type="ECO:0000259" key="8">
    <source>
        <dbReference type="Pfam" id="PF01402"/>
    </source>
</evidence>
<feature type="binding site" evidence="7">
    <location>
        <position position="97"/>
    </location>
    <ligand>
        <name>Ni(2+)</name>
        <dbReference type="ChEBI" id="CHEBI:49786"/>
    </ligand>
</feature>
<dbReference type="PANTHER" id="PTHR34719">
    <property type="entry name" value="NICKEL-RESPONSIVE REGULATOR"/>
    <property type="match status" value="1"/>
</dbReference>
<keyword evidence="2 7" id="KW-0533">Nickel</keyword>
<evidence type="ECO:0000313" key="11">
    <source>
        <dbReference type="Proteomes" id="UP000054526"/>
    </source>
</evidence>
<keyword evidence="4 7" id="KW-0805">Transcription regulation</keyword>
<keyword evidence="5 7" id="KW-0238">DNA-binding</keyword>
<comment type="similarity">
    <text evidence="1 7">Belongs to the transcriptional regulatory CopG/NikR family.</text>
</comment>
<dbReference type="SUPFAM" id="SSF47598">
    <property type="entry name" value="Ribbon-helix-helix"/>
    <property type="match status" value="1"/>
</dbReference>
<keyword evidence="11" id="KW-1185">Reference proteome</keyword>
<feature type="binding site" evidence="7">
    <location>
        <position position="103"/>
    </location>
    <ligand>
        <name>Ni(2+)</name>
        <dbReference type="ChEBI" id="CHEBI:49786"/>
    </ligand>
</feature>
<dbReference type="HAMAP" id="MF_00476">
    <property type="entry name" value="NikR"/>
    <property type="match status" value="1"/>
</dbReference>
<feature type="binding site" evidence="7">
    <location>
        <position position="84"/>
    </location>
    <ligand>
        <name>Ni(2+)</name>
        <dbReference type="ChEBI" id="CHEBI:49786"/>
    </ligand>
</feature>
<dbReference type="EMBL" id="JXAL01000016">
    <property type="protein sequence ID" value="KIL36061.1"/>
    <property type="molecule type" value="Genomic_DNA"/>
</dbReference>
<dbReference type="InterPro" id="IPR002145">
    <property type="entry name" value="CopG"/>
</dbReference>
<dbReference type="Pfam" id="PF01402">
    <property type="entry name" value="RHH_1"/>
    <property type="match status" value="1"/>
</dbReference>
<dbReference type="InterPro" id="IPR013321">
    <property type="entry name" value="Arc_rbn_hlx_hlx"/>
</dbReference>
<dbReference type="NCBIfam" id="NF002169">
    <property type="entry name" value="PRK01002.1"/>
    <property type="match status" value="1"/>
</dbReference>
<dbReference type="NCBIfam" id="NF003381">
    <property type="entry name" value="PRK04460.1"/>
    <property type="match status" value="1"/>
</dbReference>
<dbReference type="NCBIfam" id="NF002815">
    <property type="entry name" value="PRK02967.1"/>
    <property type="match status" value="1"/>
</dbReference>
<organism evidence="10 11">
    <name type="scientific">Cohnella kolymensis</name>
    <dbReference type="NCBI Taxonomy" id="1590652"/>
    <lineage>
        <taxon>Bacteria</taxon>
        <taxon>Bacillati</taxon>
        <taxon>Bacillota</taxon>
        <taxon>Bacilli</taxon>
        <taxon>Bacillales</taxon>
        <taxon>Paenibacillaceae</taxon>
        <taxon>Cohnella</taxon>
    </lineage>
</organism>
<comment type="function">
    <text evidence="7">Transcriptional regulator.</text>
</comment>
<evidence type="ECO:0000256" key="2">
    <source>
        <dbReference type="ARBA" id="ARBA00022596"/>
    </source>
</evidence>
<protein>
    <recommendedName>
        <fullName evidence="7">Putative nickel-responsive regulator</fullName>
    </recommendedName>
</protein>
<feature type="binding site" evidence="7">
    <location>
        <position position="95"/>
    </location>
    <ligand>
        <name>Ni(2+)</name>
        <dbReference type="ChEBI" id="CHEBI:49786"/>
    </ligand>
</feature>
<dbReference type="Gene3D" id="3.30.70.1150">
    <property type="entry name" value="ACT-like. Chain A, domain 2"/>
    <property type="match status" value="1"/>
</dbReference>
<dbReference type="Pfam" id="PF08753">
    <property type="entry name" value="NikR_C"/>
    <property type="match status" value="1"/>
</dbReference>
<evidence type="ECO:0000313" key="10">
    <source>
        <dbReference type="EMBL" id="KIL36061.1"/>
    </source>
</evidence>
<dbReference type="SUPFAM" id="SSF55021">
    <property type="entry name" value="ACT-like"/>
    <property type="match status" value="1"/>
</dbReference>
<comment type="cofactor">
    <cofactor evidence="7">
        <name>Ni(2+)</name>
        <dbReference type="ChEBI" id="CHEBI:49786"/>
    </cofactor>
    <text evidence="7">Binds 1 nickel ion per subunit.</text>
</comment>
<gene>
    <name evidence="10" type="ORF">SD71_11400</name>
</gene>
<dbReference type="Gene3D" id="1.10.1220.10">
    <property type="entry name" value="Met repressor-like"/>
    <property type="match status" value="1"/>
</dbReference>
<comment type="caution">
    <text evidence="10">The sequence shown here is derived from an EMBL/GenBank/DDBJ whole genome shotgun (WGS) entry which is preliminary data.</text>
</comment>
<dbReference type="InterPro" id="IPR050192">
    <property type="entry name" value="CopG/NikR_regulator"/>
</dbReference>
<evidence type="ECO:0000256" key="5">
    <source>
        <dbReference type="ARBA" id="ARBA00023125"/>
    </source>
</evidence>
<dbReference type="InterPro" id="IPR027271">
    <property type="entry name" value="Acetolactate_synth/TF_NikR_C"/>
</dbReference>
<evidence type="ECO:0000256" key="3">
    <source>
        <dbReference type="ARBA" id="ARBA00022723"/>
    </source>
</evidence>
<sequence length="165" mass="18855">MTRLKERELVRFGVSMPQDLIEQFDSFIADRGYNNRSEAIRDLVRKVLIQMDYLAPNALVAGTIVIVYDHHASGLPSHLMELQHAYYGDIISTMHVHLSHHKCMEIIVVNGEYGRLSSFTDAIRVQKGVFYAELSVSVIDTRHDTAGSRLHEHHEKVSSKRKEVL</sequence>
<dbReference type="InterPro" id="IPR022988">
    <property type="entry name" value="Ni_resp_reg_NikR"/>
</dbReference>
<accession>A0ABR5A4U5</accession>
<keyword evidence="3 7" id="KW-0479">Metal-binding</keyword>
<evidence type="ECO:0000256" key="4">
    <source>
        <dbReference type="ARBA" id="ARBA00023015"/>
    </source>
</evidence>
<keyword evidence="6 7" id="KW-0804">Transcription</keyword>
<dbReference type="InterPro" id="IPR010985">
    <property type="entry name" value="Ribbon_hlx_hlx"/>
</dbReference>
<dbReference type="PANTHER" id="PTHR34719:SF2">
    <property type="entry name" value="NICKEL-RESPONSIVE REGULATOR"/>
    <property type="match status" value="1"/>
</dbReference>
<name>A0ABR5A4U5_9BACL</name>
<feature type="domain" description="Transcription factor NikR nickel binding C-terminal" evidence="9">
    <location>
        <begin position="61"/>
        <end position="136"/>
    </location>
</feature>
<proteinExistence type="inferred from homology"/>
<dbReference type="CDD" id="cd22231">
    <property type="entry name" value="RHH_NikR_HicB-like"/>
    <property type="match status" value="1"/>
</dbReference>
<dbReference type="Proteomes" id="UP000054526">
    <property type="component" value="Unassembled WGS sequence"/>
</dbReference>